<gene>
    <name evidence="2" type="ORF">O181_040397</name>
</gene>
<name>A0A9Q3HDU6_9BASI</name>
<evidence type="ECO:0000256" key="1">
    <source>
        <dbReference type="SAM" id="MobiDB-lite"/>
    </source>
</evidence>
<evidence type="ECO:0000313" key="3">
    <source>
        <dbReference type="Proteomes" id="UP000765509"/>
    </source>
</evidence>
<dbReference type="AlphaFoldDB" id="A0A9Q3HDU6"/>
<feature type="region of interest" description="Disordered" evidence="1">
    <location>
        <begin position="1"/>
        <end position="20"/>
    </location>
</feature>
<accession>A0A9Q3HDU6</accession>
<dbReference type="Proteomes" id="UP000765509">
    <property type="component" value="Unassembled WGS sequence"/>
</dbReference>
<organism evidence="2 3">
    <name type="scientific">Austropuccinia psidii MF-1</name>
    <dbReference type="NCBI Taxonomy" id="1389203"/>
    <lineage>
        <taxon>Eukaryota</taxon>
        <taxon>Fungi</taxon>
        <taxon>Dikarya</taxon>
        <taxon>Basidiomycota</taxon>
        <taxon>Pucciniomycotina</taxon>
        <taxon>Pucciniomycetes</taxon>
        <taxon>Pucciniales</taxon>
        <taxon>Sphaerophragmiaceae</taxon>
        <taxon>Austropuccinia</taxon>
    </lineage>
</organism>
<keyword evidence="3" id="KW-1185">Reference proteome</keyword>
<protein>
    <submittedName>
        <fullName evidence="2">Uncharacterized protein</fullName>
    </submittedName>
</protein>
<sequence>MFFKQTPRQPNPGPSGIQWWEDSFGSKQKAIPFLILTFNSSELTLPPFVEPSQYNEPPIPGPSPSSKPHEDVSASHPATPHLVIFIDNMPIGSPPPTPEIPPISPKDPTASSPHSQDEAWQEFTDLQQTRMIP</sequence>
<feature type="compositionally biased region" description="Polar residues" evidence="1">
    <location>
        <begin position="124"/>
        <end position="133"/>
    </location>
</feature>
<comment type="caution">
    <text evidence="2">The sequence shown here is derived from an EMBL/GenBank/DDBJ whole genome shotgun (WGS) entry which is preliminary data.</text>
</comment>
<evidence type="ECO:0000313" key="2">
    <source>
        <dbReference type="EMBL" id="MBW0500682.1"/>
    </source>
</evidence>
<feature type="compositionally biased region" description="Pro residues" evidence="1">
    <location>
        <begin position="92"/>
        <end position="105"/>
    </location>
</feature>
<reference evidence="2" key="1">
    <citation type="submission" date="2021-03" db="EMBL/GenBank/DDBJ databases">
        <title>Draft genome sequence of rust myrtle Austropuccinia psidii MF-1, a brazilian biotype.</title>
        <authorList>
            <person name="Quecine M.C."/>
            <person name="Pachon D.M.R."/>
            <person name="Bonatelli M.L."/>
            <person name="Correr F.H."/>
            <person name="Franceschini L.M."/>
            <person name="Leite T.F."/>
            <person name="Margarido G.R.A."/>
            <person name="Almeida C.A."/>
            <person name="Ferrarezi J.A."/>
            <person name="Labate C.A."/>
        </authorList>
    </citation>
    <scope>NUCLEOTIDE SEQUENCE</scope>
    <source>
        <strain evidence="2">MF-1</strain>
    </source>
</reference>
<feature type="region of interest" description="Disordered" evidence="1">
    <location>
        <begin position="46"/>
        <end position="133"/>
    </location>
</feature>
<proteinExistence type="predicted"/>
<dbReference type="EMBL" id="AVOT02015942">
    <property type="protein sequence ID" value="MBW0500682.1"/>
    <property type="molecule type" value="Genomic_DNA"/>
</dbReference>